<gene>
    <name evidence="1" type="ORF">E3N88_21751</name>
</gene>
<sequence length="93" mass="10759">MDKFILYFNKVRQESCRHSTSRGAKASLKFIRCYRKLIVFFDKFLLHPESDDSAQLSQIETGKLLAELVEAEINRRLPGHRQPPAALRSFCCS</sequence>
<reference evidence="1 2" key="1">
    <citation type="submission" date="2019-05" db="EMBL/GenBank/DDBJ databases">
        <title>Mikania micrantha, genome provides insights into the molecular mechanism of rapid growth.</title>
        <authorList>
            <person name="Liu B."/>
        </authorList>
    </citation>
    <scope>NUCLEOTIDE SEQUENCE [LARGE SCALE GENOMIC DNA]</scope>
    <source>
        <strain evidence="1">NLD-2019</strain>
        <tissue evidence="1">Leaf</tissue>
    </source>
</reference>
<protein>
    <submittedName>
        <fullName evidence="1">Uncharacterized protein</fullName>
    </submittedName>
</protein>
<dbReference type="AlphaFoldDB" id="A0A5N6NAA8"/>
<dbReference type="EMBL" id="SZYD01000012">
    <property type="protein sequence ID" value="KAD4584150.1"/>
    <property type="molecule type" value="Genomic_DNA"/>
</dbReference>
<keyword evidence="2" id="KW-1185">Reference proteome</keyword>
<evidence type="ECO:0000313" key="1">
    <source>
        <dbReference type="EMBL" id="KAD4584150.1"/>
    </source>
</evidence>
<organism evidence="1 2">
    <name type="scientific">Mikania micrantha</name>
    <name type="common">bitter vine</name>
    <dbReference type="NCBI Taxonomy" id="192012"/>
    <lineage>
        <taxon>Eukaryota</taxon>
        <taxon>Viridiplantae</taxon>
        <taxon>Streptophyta</taxon>
        <taxon>Embryophyta</taxon>
        <taxon>Tracheophyta</taxon>
        <taxon>Spermatophyta</taxon>
        <taxon>Magnoliopsida</taxon>
        <taxon>eudicotyledons</taxon>
        <taxon>Gunneridae</taxon>
        <taxon>Pentapetalae</taxon>
        <taxon>asterids</taxon>
        <taxon>campanulids</taxon>
        <taxon>Asterales</taxon>
        <taxon>Asteraceae</taxon>
        <taxon>Asteroideae</taxon>
        <taxon>Heliantheae alliance</taxon>
        <taxon>Eupatorieae</taxon>
        <taxon>Mikania</taxon>
    </lineage>
</organism>
<accession>A0A5N6NAA8</accession>
<dbReference type="OrthoDB" id="1748599at2759"/>
<evidence type="ECO:0000313" key="2">
    <source>
        <dbReference type="Proteomes" id="UP000326396"/>
    </source>
</evidence>
<dbReference type="Proteomes" id="UP000326396">
    <property type="component" value="Linkage Group LG2"/>
</dbReference>
<name>A0A5N6NAA8_9ASTR</name>
<proteinExistence type="predicted"/>
<comment type="caution">
    <text evidence="1">The sequence shown here is derived from an EMBL/GenBank/DDBJ whole genome shotgun (WGS) entry which is preliminary data.</text>
</comment>